<dbReference type="GO" id="GO:0050660">
    <property type="term" value="F:flavin adenine dinucleotide binding"/>
    <property type="evidence" value="ECO:0000318"/>
    <property type="project" value="GO_Central"/>
</dbReference>
<dbReference type="FunFam" id="1.10.150.570:FF:000001">
    <property type="entry name" value="tRNA uridine 5-carboxymethylaminomethyl modification enzyme MnmG"/>
    <property type="match status" value="1"/>
</dbReference>
<reference evidence="8" key="1">
    <citation type="journal article" date="2011" name="Genome Biol.">
        <title>Comparative genomics of the social amoebae Dictyostelium discoideum and Dictyostelium purpureum.</title>
        <authorList>
            <consortium name="US DOE Joint Genome Institute (JGI-PGF)"/>
            <person name="Sucgang R."/>
            <person name="Kuo A."/>
            <person name="Tian X."/>
            <person name="Salerno W."/>
            <person name="Parikh A."/>
            <person name="Feasley C.L."/>
            <person name="Dalin E."/>
            <person name="Tu H."/>
            <person name="Huang E."/>
            <person name="Barry K."/>
            <person name="Lindquist E."/>
            <person name="Shapiro H."/>
            <person name="Bruce D."/>
            <person name="Schmutz J."/>
            <person name="Salamov A."/>
            <person name="Fey P."/>
            <person name="Gaudet P."/>
            <person name="Anjard C."/>
            <person name="Babu M.M."/>
            <person name="Basu S."/>
            <person name="Bushmanova Y."/>
            <person name="van der Wel H."/>
            <person name="Katoh-Kurasawa M."/>
            <person name="Dinh C."/>
            <person name="Coutinho P.M."/>
            <person name="Saito T."/>
            <person name="Elias M."/>
            <person name="Schaap P."/>
            <person name="Kay R.R."/>
            <person name="Henrissat B."/>
            <person name="Eichinger L."/>
            <person name="Rivero F."/>
            <person name="Putnam N.H."/>
            <person name="West C.M."/>
            <person name="Loomis W.F."/>
            <person name="Chisholm R.L."/>
            <person name="Shaulsky G."/>
            <person name="Strassmann J.E."/>
            <person name="Queller D.C."/>
            <person name="Kuspa A."/>
            <person name="Grigoriev I.V."/>
        </authorList>
    </citation>
    <scope>NUCLEOTIDE SEQUENCE [LARGE SCALE GENOMIC DNA]</scope>
    <source>
        <strain evidence="8">QSDP1</strain>
    </source>
</reference>
<dbReference type="InterPro" id="IPR002218">
    <property type="entry name" value="MnmG-rel"/>
</dbReference>
<evidence type="ECO:0000256" key="3">
    <source>
        <dbReference type="ARBA" id="ARBA00022630"/>
    </source>
</evidence>
<dbReference type="HAMAP" id="MF_00129">
    <property type="entry name" value="MnmG_GidA"/>
    <property type="match status" value="1"/>
</dbReference>
<dbReference type="KEGG" id="dpp:DICPUDRAFT_5571"/>
<dbReference type="OMA" id="CNPAMGG"/>
<dbReference type="OrthoDB" id="3329at2759"/>
<dbReference type="RefSeq" id="XP_003285111.1">
    <property type="nucleotide sequence ID" value="XM_003285063.1"/>
</dbReference>
<keyword evidence="3" id="KW-0285">Flavoprotein</keyword>
<organism evidence="7 8">
    <name type="scientific">Dictyostelium purpureum</name>
    <name type="common">Slime mold</name>
    <dbReference type="NCBI Taxonomy" id="5786"/>
    <lineage>
        <taxon>Eukaryota</taxon>
        <taxon>Amoebozoa</taxon>
        <taxon>Evosea</taxon>
        <taxon>Eumycetozoa</taxon>
        <taxon>Dictyostelia</taxon>
        <taxon>Dictyosteliales</taxon>
        <taxon>Dictyosteliaceae</taxon>
        <taxon>Dictyostelium</taxon>
    </lineage>
</organism>
<name>F0ZCJ2_DICPU</name>
<keyword evidence="4" id="KW-0819">tRNA processing</keyword>
<dbReference type="AlphaFoldDB" id="F0ZCJ2"/>
<evidence type="ECO:0000256" key="5">
    <source>
        <dbReference type="ARBA" id="ARBA00022827"/>
    </source>
</evidence>
<dbReference type="GeneID" id="10502277"/>
<dbReference type="FunCoup" id="F0ZCJ2">
    <property type="interactions" value="448"/>
</dbReference>
<comment type="cofactor">
    <cofactor evidence="1">
        <name>FAD</name>
        <dbReference type="ChEBI" id="CHEBI:57692"/>
    </cofactor>
</comment>
<dbReference type="InParanoid" id="F0ZCJ2"/>
<dbReference type="FunFam" id="3.50.50.60:FF:000002">
    <property type="entry name" value="tRNA uridine 5-carboxymethylaminomethyl modification enzyme MnmG"/>
    <property type="match status" value="1"/>
</dbReference>
<dbReference type="STRING" id="5786.F0ZCJ2"/>
<dbReference type="FunFam" id="3.50.50.60:FF:000145">
    <property type="entry name" value="tRNA uridine 5-carboxymethylaminomethyl modification enzyme"/>
    <property type="match status" value="1"/>
</dbReference>
<dbReference type="InterPro" id="IPR040131">
    <property type="entry name" value="MnmG_N"/>
</dbReference>
<dbReference type="Gene3D" id="3.50.50.60">
    <property type="entry name" value="FAD/NAD(P)-binding domain"/>
    <property type="match status" value="2"/>
</dbReference>
<evidence type="ECO:0000256" key="2">
    <source>
        <dbReference type="ARBA" id="ARBA00007653"/>
    </source>
</evidence>
<proteinExistence type="inferred from homology"/>
<dbReference type="InterPro" id="IPR044920">
    <property type="entry name" value="MnmG_C_subdom_sf"/>
</dbReference>
<dbReference type="GO" id="GO:0070899">
    <property type="term" value="P:mitochondrial tRNA wobble uridine modification"/>
    <property type="evidence" value="ECO:0007669"/>
    <property type="project" value="UniProtKB-ARBA"/>
</dbReference>
<dbReference type="Pfam" id="PF01134">
    <property type="entry name" value="GIDA"/>
    <property type="match status" value="1"/>
</dbReference>
<gene>
    <name evidence="7" type="ORF">DICPUDRAFT_5571</name>
</gene>
<dbReference type="PANTHER" id="PTHR11806:SF0">
    <property type="entry name" value="PROTEIN MTO1 HOMOLOG, MITOCHONDRIAL"/>
    <property type="match status" value="1"/>
</dbReference>
<comment type="similarity">
    <text evidence="2">Belongs to the MnmG family.</text>
</comment>
<accession>F0ZCJ2</accession>
<dbReference type="InterPro" id="IPR020595">
    <property type="entry name" value="MnmG-rel_CS"/>
</dbReference>
<dbReference type="GO" id="GO:0005739">
    <property type="term" value="C:mitochondrion"/>
    <property type="evidence" value="ECO:0007669"/>
    <property type="project" value="GOC"/>
</dbReference>
<dbReference type="PROSITE" id="PS01280">
    <property type="entry name" value="GIDA_1"/>
    <property type="match status" value="1"/>
</dbReference>
<dbReference type="InterPro" id="IPR047001">
    <property type="entry name" value="MnmG_C_subdom"/>
</dbReference>
<dbReference type="PANTHER" id="PTHR11806">
    <property type="entry name" value="GLUCOSE INHIBITED DIVISION PROTEIN A"/>
    <property type="match status" value="1"/>
</dbReference>
<evidence type="ECO:0000256" key="1">
    <source>
        <dbReference type="ARBA" id="ARBA00001974"/>
    </source>
</evidence>
<evidence type="ECO:0000256" key="4">
    <source>
        <dbReference type="ARBA" id="ARBA00022694"/>
    </source>
</evidence>
<dbReference type="GO" id="GO:0030488">
    <property type="term" value="P:tRNA methylation"/>
    <property type="evidence" value="ECO:0000318"/>
    <property type="project" value="GO_Central"/>
</dbReference>
<dbReference type="InterPro" id="IPR004416">
    <property type="entry name" value="MnmG"/>
</dbReference>
<feature type="non-terminal residue" evidence="7">
    <location>
        <position position="1"/>
    </location>
</feature>
<protein>
    <recommendedName>
        <fullName evidence="6">tRNA uridine 5-carboxymethylaminomethyl modification enzyme C-terminal subdomain domain-containing protein</fullName>
    </recommendedName>
</protein>
<feature type="non-terminal residue" evidence="7">
    <location>
        <position position="608"/>
    </location>
</feature>
<dbReference type="eggNOG" id="KOG2311">
    <property type="taxonomic scope" value="Eukaryota"/>
</dbReference>
<dbReference type="NCBIfam" id="TIGR00136">
    <property type="entry name" value="mnmG_gidA"/>
    <property type="match status" value="1"/>
</dbReference>
<evidence type="ECO:0000259" key="6">
    <source>
        <dbReference type="SMART" id="SM01228"/>
    </source>
</evidence>
<dbReference type="Proteomes" id="UP000001064">
    <property type="component" value="Unassembled WGS sequence"/>
</dbReference>
<dbReference type="Pfam" id="PF21680">
    <property type="entry name" value="GIDA_C_1st"/>
    <property type="match status" value="1"/>
</dbReference>
<dbReference type="SUPFAM" id="SSF51905">
    <property type="entry name" value="FAD/NAD(P)-binding domain"/>
    <property type="match status" value="1"/>
</dbReference>
<dbReference type="Gene3D" id="1.10.150.570">
    <property type="entry name" value="GidA associated domain, C-terminal subdomain"/>
    <property type="match status" value="1"/>
</dbReference>
<dbReference type="GO" id="GO:0002098">
    <property type="term" value="P:tRNA wobble uridine modification"/>
    <property type="evidence" value="ECO:0000318"/>
    <property type="project" value="GO_Central"/>
</dbReference>
<sequence length="608" mass="67251">VVVIGGGHAGTEACTAASRVGADTLLITQTINTIGVMSCNPSIGGVGKGNLVTEIDALGGIMGKAADESGCLFRILNSSKGSAVHGPRAQIDRELYQESIHNILSTYEKLSIREGMVEDLLLDESDPNNRKVIGVSLQDGTIVKTKKVVITTGTFLGGVIHLGNKRIPAGRIGDQAATALSVTLERIGFELGRLKTGTPPRLDGSTINYEGLEIQNGDEIPTPFSFSNRKVKYNQSQLACHMTRTNEESHKIILENLDSRPVLDSGENGKGLGPRYCPSIETKLERFEGKFHQIWLEPEGFNTDVVYPNGISMSLPEDVQLKFLRSIQGLENVRMLRPGYAIEYDYIDPRELKHTLETKKINGLYLAGQINGTTGYEEAGAQGILAGINAGLSIDEEKQQMVISRSEGYLGVLVDDLVTVGVDEPYRMFTSRSEFRISLRAHNADMRLTEKAYKFGSASKEQYENLLKKKKIISDVLEFLSVEYKPSELKTLGINVKDKMSLADTIAKRKEVNFEHFRHLIPKDLMDNLPEEYIPLIESECRYMEYSSKHTVEMEKLRNREDSLIPESFDFNEIGQLSTELKQKLSKIRPTSIAAASRISGMTPTALI</sequence>
<dbReference type="Pfam" id="PF13932">
    <property type="entry name" value="SAM_GIDA_C"/>
    <property type="match status" value="1"/>
</dbReference>
<dbReference type="EMBL" id="GL870978">
    <property type="protein sequence ID" value="EGC38354.1"/>
    <property type="molecule type" value="Genomic_DNA"/>
</dbReference>
<dbReference type="PROSITE" id="PS01281">
    <property type="entry name" value="GIDA_2"/>
    <property type="match status" value="1"/>
</dbReference>
<evidence type="ECO:0000313" key="8">
    <source>
        <dbReference type="Proteomes" id="UP000001064"/>
    </source>
</evidence>
<dbReference type="InterPro" id="IPR049312">
    <property type="entry name" value="GIDA_C_N"/>
</dbReference>
<dbReference type="InterPro" id="IPR026904">
    <property type="entry name" value="MnmG_C"/>
</dbReference>
<evidence type="ECO:0000313" key="7">
    <source>
        <dbReference type="EMBL" id="EGC38354.1"/>
    </source>
</evidence>
<dbReference type="InterPro" id="IPR036188">
    <property type="entry name" value="FAD/NAD-bd_sf"/>
</dbReference>
<keyword evidence="8" id="KW-1185">Reference proteome</keyword>
<dbReference type="SMART" id="SM01228">
    <property type="entry name" value="GIDA_assoc_3"/>
    <property type="match status" value="1"/>
</dbReference>
<feature type="domain" description="tRNA uridine 5-carboxymethylaminomethyl modification enzyme C-terminal subdomain" evidence="6">
    <location>
        <begin position="541"/>
        <end position="608"/>
    </location>
</feature>
<dbReference type="VEuPathDB" id="AmoebaDB:DICPUDRAFT_5571"/>
<keyword evidence="5" id="KW-0274">FAD</keyword>